<accession>A0A0W0XYZ2</accession>
<proteinExistence type="predicted"/>
<dbReference type="OrthoDB" id="8908077at2"/>
<gene>
    <name evidence="1" type="ORF">Lqui_1285</name>
</gene>
<sequence length="493" mass="51381">MANLFISKTIATLIGTSLLTVAYAGMPVWTFTPLTQTSLTVAANDTATVQYQITNQSLRPHTLIMRPIPGVSQVISSPWDCPGTMWLGYQQSCILNLTIHGGALQGSINSGPVLCDLGNPLRCSEPCAGEQLNILQGPPLPTTNYYTVGGVTSCLKQGTSAVLQNNNRNYLAIPSNGPFVFSEALVVGSLYNVTVLTQPAGQQCEVTNGSGIIASNVTNIGLSCEAILAQDSFSNASAALSWQSYGNACLTATGVNNGSIPTCQAGTPGGLNGNVPDINGQGTLRLTLANFFEEGGVITTQPVLTSQGIDVKFTTYSFGGDGADGFSFFLLDASQGLPANIGVFGGGLGYATIPGGYVGIGLDEFGNFSKPTCDLLMPICTGGPGKQPNSIAIRGPSPNNPFITSVTPGFSLWQNVALRNQSIPLNYHITITGSGILNLYINGTQYITNYNLFAQAGAIPATLYFGFSASTGLSRNIHEISNFSVTTFTGGVC</sequence>
<dbReference type="EMBL" id="LNYS01000008">
    <property type="protein sequence ID" value="KTD49960.1"/>
    <property type="molecule type" value="Genomic_DNA"/>
</dbReference>
<dbReference type="Gene3D" id="2.60.120.200">
    <property type="match status" value="1"/>
</dbReference>
<evidence type="ECO:0000313" key="1">
    <source>
        <dbReference type="EMBL" id="KTD49960.1"/>
    </source>
</evidence>
<dbReference type="AlphaFoldDB" id="A0A0W0XYZ2"/>
<evidence type="ECO:0000313" key="2">
    <source>
        <dbReference type="Proteomes" id="UP000054618"/>
    </source>
</evidence>
<dbReference type="STRING" id="45073.Lqui_1285"/>
<keyword evidence="2" id="KW-1185">Reference proteome</keyword>
<dbReference type="PATRIC" id="fig|45073.5.peg.1356"/>
<reference evidence="1 2" key="1">
    <citation type="submission" date="2015-11" db="EMBL/GenBank/DDBJ databases">
        <title>Genomic analysis of 38 Legionella species identifies large and diverse effector repertoires.</title>
        <authorList>
            <person name="Burstein D."/>
            <person name="Amaro F."/>
            <person name="Zusman T."/>
            <person name="Lifshitz Z."/>
            <person name="Cohen O."/>
            <person name="Gilbert J.A."/>
            <person name="Pupko T."/>
            <person name="Shuman H.A."/>
            <person name="Segal G."/>
        </authorList>
    </citation>
    <scope>NUCLEOTIDE SEQUENCE [LARGE SCALE GENOMIC DNA]</scope>
    <source>
        <strain evidence="1 2">CDC#1442-AUS-E</strain>
    </source>
</reference>
<organism evidence="1 2">
    <name type="scientific">Legionella quinlivanii</name>
    <dbReference type="NCBI Taxonomy" id="45073"/>
    <lineage>
        <taxon>Bacteria</taxon>
        <taxon>Pseudomonadati</taxon>
        <taxon>Pseudomonadota</taxon>
        <taxon>Gammaproteobacteria</taxon>
        <taxon>Legionellales</taxon>
        <taxon>Legionellaceae</taxon>
        <taxon>Legionella</taxon>
    </lineage>
</organism>
<dbReference type="Proteomes" id="UP000054618">
    <property type="component" value="Unassembled WGS sequence"/>
</dbReference>
<dbReference type="RefSeq" id="WP_058507408.1">
    <property type="nucleotide sequence ID" value="NZ_CAAAIK010000005.1"/>
</dbReference>
<name>A0A0W0XYZ2_9GAMM</name>
<dbReference type="SUPFAM" id="SSF49899">
    <property type="entry name" value="Concanavalin A-like lectins/glucanases"/>
    <property type="match status" value="1"/>
</dbReference>
<dbReference type="InterPro" id="IPR013320">
    <property type="entry name" value="ConA-like_dom_sf"/>
</dbReference>
<comment type="caution">
    <text evidence="1">The sequence shown here is derived from an EMBL/GenBank/DDBJ whole genome shotgun (WGS) entry which is preliminary data.</text>
</comment>
<protein>
    <submittedName>
        <fullName evidence="1">NHL repeat protein</fullName>
    </submittedName>
</protein>